<dbReference type="RefSeq" id="WP_138851652.1">
    <property type="nucleotide sequence ID" value="NZ_CP040710.1"/>
</dbReference>
<dbReference type="AlphaFoldDB" id="A0A5B7SQS9"/>
<name>A0A5B7SQS9_9FLAO</name>
<sequence>MDYDYKSIFVGGSIEAQGMASRLETAGIKALVKSHGDSARLAGFASALPGETEVFVRTADLDRTNAILKDIS</sequence>
<dbReference type="InterPro" id="IPR018551">
    <property type="entry name" value="DUF2007"/>
</dbReference>
<proteinExistence type="predicted"/>
<dbReference type="Proteomes" id="UP000310017">
    <property type="component" value="Chromosome"/>
</dbReference>
<evidence type="ECO:0000259" key="1">
    <source>
        <dbReference type="Pfam" id="PF09413"/>
    </source>
</evidence>
<feature type="domain" description="DUF2007" evidence="1">
    <location>
        <begin position="13"/>
        <end position="71"/>
    </location>
</feature>
<dbReference type="OrthoDB" id="1149279at2"/>
<dbReference type="EMBL" id="CP040710">
    <property type="protein sequence ID" value="QCW99299.1"/>
    <property type="molecule type" value="Genomic_DNA"/>
</dbReference>
<keyword evidence="3" id="KW-1185">Reference proteome</keyword>
<dbReference type="Pfam" id="PF09413">
    <property type="entry name" value="DUF2007"/>
    <property type="match status" value="1"/>
</dbReference>
<accession>A0A5B7SQS9</accession>
<protein>
    <submittedName>
        <fullName evidence="2">DUF2007 domain-containing protein</fullName>
    </submittedName>
</protein>
<gene>
    <name evidence="2" type="ORF">FGM00_03915</name>
</gene>
<evidence type="ECO:0000313" key="2">
    <source>
        <dbReference type="EMBL" id="QCW99299.1"/>
    </source>
</evidence>
<reference evidence="2 3" key="1">
    <citation type="submission" date="2019-05" db="EMBL/GenBank/DDBJ databases">
        <title>Genome sequencing of F202Z8.</title>
        <authorList>
            <person name="Kwon Y.M."/>
        </authorList>
    </citation>
    <scope>NUCLEOTIDE SEQUENCE [LARGE SCALE GENOMIC DNA]</scope>
    <source>
        <strain evidence="2 3">F202Z8</strain>
    </source>
</reference>
<organism evidence="2 3">
    <name type="scientific">Aggregatimonas sangjinii</name>
    <dbReference type="NCBI Taxonomy" id="2583587"/>
    <lineage>
        <taxon>Bacteria</taxon>
        <taxon>Pseudomonadati</taxon>
        <taxon>Bacteroidota</taxon>
        <taxon>Flavobacteriia</taxon>
        <taxon>Flavobacteriales</taxon>
        <taxon>Flavobacteriaceae</taxon>
        <taxon>Aggregatimonas</taxon>
    </lineage>
</organism>
<dbReference type="KEGG" id="asag:FGM00_03915"/>
<evidence type="ECO:0000313" key="3">
    <source>
        <dbReference type="Proteomes" id="UP000310017"/>
    </source>
</evidence>